<comment type="similarity">
    <text evidence="2">Belongs to the bacterial solute-binding protein 2 family.</text>
</comment>
<comment type="caution">
    <text evidence="6">The sequence shown here is derived from an EMBL/GenBank/DDBJ whole genome shotgun (WGS) entry which is preliminary data.</text>
</comment>
<organism evidence="6 7">
    <name type="scientific">Streptomonospora algeriensis</name>
    <dbReference type="NCBI Taxonomy" id="995084"/>
    <lineage>
        <taxon>Bacteria</taxon>
        <taxon>Bacillati</taxon>
        <taxon>Actinomycetota</taxon>
        <taxon>Actinomycetes</taxon>
        <taxon>Streptosporangiales</taxon>
        <taxon>Nocardiopsidaceae</taxon>
        <taxon>Streptomonospora</taxon>
    </lineage>
</organism>
<evidence type="ECO:0000313" key="6">
    <source>
        <dbReference type="EMBL" id="MFD0803117.1"/>
    </source>
</evidence>
<name>A0ABW3BIC0_9ACTN</name>
<evidence type="ECO:0000256" key="3">
    <source>
        <dbReference type="ARBA" id="ARBA00022729"/>
    </source>
</evidence>
<feature type="non-terminal residue" evidence="6">
    <location>
        <position position="1"/>
    </location>
</feature>
<evidence type="ECO:0000256" key="2">
    <source>
        <dbReference type="ARBA" id="ARBA00007639"/>
    </source>
</evidence>
<dbReference type="Gene3D" id="3.40.50.2300">
    <property type="match status" value="2"/>
</dbReference>
<keyword evidence="3" id="KW-0732">Signal</keyword>
<feature type="region of interest" description="Disordered" evidence="4">
    <location>
        <begin position="1"/>
        <end position="42"/>
    </location>
</feature>
<dbReference type="PANTHER" id="PTHR46847">
    <property type="entry name" value="D-ALLOSE-BINDING PERIPLASMIC PROTEIN-RELATED"/>
    <property type="match status" value="1"/>
</dbReference>
<evidence type="ECO:0000256" key="1">
    <source>
        <dbReference type="ARBA" id="ARBA00004196"/>
    </source>
</evidence>
<dbReference type="Proteomes" id="UP001596956">
    <property type="component" value="Unassembled WGS sequence"/>
</dbReference>
<sequence>PPVPVPDHPIPHPRPFQRGDLRPFPDSSGTWRPTMGWKPRRRSGHHALGALAAAGIVLAATACSTPQAGDDGGDGGSEGPFTIGVSNGFIGSEWREQMLSVLEDSFTDYKSEEVVDELVVESADVDVNGQIQQIRNLIRSDVDAIIVNPNSPTALDQVFAEAADQGIEIVAIDQAVESEHVTNVVIDQAEWASISAEWLAGEVGEGGRIIAVNGIDGHPANEARWSGAQEVFDEAGVEVVANDYAEWDQSKGQTVTRDLLASNPDVDGVFVQDGMALGAMQALQSEDLATEVAITGEARVGYMKEWNKLRESDGDFSSIGVPNPPSVSVSALHVVVRMLQGEEFAGDALENGNTLHLPIPETVTDENFDERFAEVEDRPDAYAVDHHITAEEADGYFQ</sequence>
<reference evidence="7" key="1">
    <citation type="journal article" date="2019" name="Int. J. Syst. Evol. Microbiol.">
        <title>The Global Catalogue of Microorganisms (GCM) 10K type strain sequencing project: providing services to taxonomists for standard genome sequencing and annotation.</title>
        <authorList>
            <consortium name="The Broad Institute Genomics Platform"/>
            <consortium name="The Broad Institute Genome Sequencing Center for Infectious Disease"/>
            <person name="Wu L."/>
            <person name="Ma J."/>
        </authorList>
    </citation>
    <scope>NUCLEOTIDE SEQUENCE [LARGE SCALE GENOMIC DNA]</scope>
    <source>
        <strain evidence="7">CCUG 63369</strain>
    </source>
</reference>
<evidence type="ECO:0000313" key="7">
    <source>
        <dbReference type="Proteomes" id="UP001596956"/>
    </source>
</evidence>
<accession>A0ABW3BIC0</accession>
<evidence type="ECO:0000259" key="5">
    <source>
        <dbReference type="Pfam" id="PF13407"/>
    </source>
</evidence>
<keyword evidence="7" id="KW-1185">Reference proteome</keyword>
<feature type="domain" description="Periplasmic binding protein" evidence="5">
    <location>
        <begin position="83"/>
        <end position="343"/>
    </location>
</feature>
<dbReference type="SUPFAM" id="SSF53822">
    <property type="entry name" value="Periplasmic binding protein-like I"/>
    <property type="match status" value="1"/>
</dbReference>
<dbReference type="Pfam" id="PF13407">
    <property type="entry name" value="Peripla_BP_4"/>
    <property type="match status" value="1"/>
</dbReference>
<feature type="compositionally biased region" description="Pro residues" evidence="4">
    <location>
        <begin position="1"/>
        <end position="14"/>
    </location>
</feature>
<proteinExistence type="inferred from homology"/>
<dbReference type="PANTHER" id="PTHR46847:SF1">
    <property type="entry name" value="D-ALLOSE-BINDING PERIPLASMIC PROTEIN-RELATED"/>
    <property type="match status" value="1"/>
</dbReference>
<dbReference type="InterPro" id="IPR025997">
    <property type="entry name" value="SBP_2_dom"/>
</dbReference>
<protein>
    <submittedName>
        <fullName evidence="6">Substrate-binding domain-containing protein</fullName>
    </submittedName>
</protein>
<dbReference type="EMBL" id="JBHTHR010000739">
    <property type="protein sequence ID" value="MFD0803117.1"/>
    <property type="molecule type" value="Genomic_DNA"/>
</dbReference>
<dbReference type="InterPro" id="IPR028082">
    <property type="entry name" value="Peripla_BP_I"/>
</dbReference>
<gene>
    <name evidence="6" type="ORF">ACFQZU_17555</name>
</gene>
<evidence type="ECO:0000256" key="4">
    <source>
        <dbReference type="SAM" id="MobiDB-lite"/>
    </source>
</evidence>
<comment type="subcellular location">
    <subcellularLocation>
        <location evidence="1">Cell envelope</location>
    </subcellularLocation>
</comment>